<dbReference type="PANTHER" id="PTHR43308">
    <property type="entry name" value="OUTER MEMBRANE PROTEIN ALPHA-RELATED"/>
    <property type="match status" value="1"/>
</dbReference>
<dbReference type="SUPFAM" id="SSF89372">
    <property type="entry name" value="Fucose-specific lectin"/>
    <property type="match status" value="2"/>
</dbReference>
<evidence type="ECO:0000313" key="4">
    <source>
        <dbReference type="EMBL" id="ANY67551.1"/>
    </source>
</evidence>
<reference evidence="4" key="1">
    <citation type="submission" date="2016-08" db="EMBL/GenBank/DDBJ databases">
        <title>Complete Genome Seqeunce of Paenibacillus sp. BIHB 4019 from tea rhizoplane.</title>
        <authorList>
            <person name="Thakur R."/>
            <person name="Swarnkar M.K."/>
            <person name="Gulati A."/>
        </authorList>
    </citation>
    <scope>NUCLEOTIDE SEQUENCE [LARGE SCALE GENOMIC DNA]</scope>
    <source>
        <strain evidence="4">BIHB4019</strain>
    </source>
</reference>
<feature type="region of interest" description="Disordered" evidence="2">
    <location>
        <begin position="234"/>
        <end position="278"/>
    </location>
</feature>
<dbReference type="EMBL" id="CP016808">
    <property type="protein sequence ID" value="ANY67551.1"/>
    <property type="molecule type" value="Genomic_DNA"/>
</dbReference>
<organism evidence="4">
    <name type="scientific">Paenibacillus sp. BIHB 4019</name>
    <dbReference type="NCBI Taxonomy" id="1870819"/>
    <lineage>
        <taxon>Bacteria</taxon>
        <taxon>Bacillati</taxon>
        <taxon>Bacillota</taxon>
        <taxon>Bacilli</taxon>
        <taxon>Bacillales</taxon>
        <taxon>Paenibacillaceae</taxon>
        <taxon>Paenibacillus</taxon>
    </lineage>
</organism>
<feature type="domain" description="SLH" evidence="3">
    <location>
        <begin position="47"/>
        <end position="107"/>
    </location>
</feature>
<sequence>MKQVIKQAWKLKSPLLAWMIAISMVMSLLPVPQVAASEPSGFQNMNRTIEFQDVSSTDWFYDEVVYVQQNGLFNGTGEDTFSPNGTMTRAMYVTALGRMAGVDIREYPVSSFADVQTGVWYAPYVEWAVKTGITVGTGNQSFSADATITREQMATMTLRYFEHYQIPYQTSNFITTAPADLASASPWAANAIVKLWQAGLFVGDKNSNFKPHAQATRAEAAATFMRSDAIVKEWQGQNQPTTTPAPTSTPTPEPSSNSGAGGGNSGNNNGGNGTKYTLTFESNGGSAVTTLTVPQGEALSKLPVPTKDGFIFQGWFRDSDLSLIFAEGSSVTADTKLYAKYIDQVSNAVQSIPSYSVMDVAPGFTITVNDASGNLTAEEVKAGMTFVDTADPDFTGISVIGMTGTFNVVSAAVDGRFEEGHTYQLTLTNDSLSFQGQDATTRIYVFSVAKEEVMNIPLNPGMIYLPFAEVRDMMLDGADVSSPVIPVVTTTVGGSETGLAAANASSGTFTYTGSAAIQVGDVVAIYEGVQPNLRTVDTTGADDGDVAYVQITAINSNTYTYDHADSKQVLFKPDVLPVSVEADLDEERDNNSITIAHSAMNYSDSEYAPLGLSELTTVDVGDFIAFYEGELIEESSKVIAYGRITSITSAMENDIITYTDATEEDIKHVFDIYQQQAIDGDLLLSKEDIAKLEDQIEQQAIASGFVDQAADYLSTLAMETNAFKSQKEVSMLSASNDVGEVSVENLTVKASLGTTVKNIAGQNSGVSATLQVGADIVIRIHEESDLVIHMTGTFLEEISLNLGVNGETDWGEACLWRICIPYPEDYRVTVNLDAYTYTGINMTAKIATVEHDKLEDALDDWDKANTGGVLGDVRDITTEIQALMEGVQDTGVDASTLQEQYKEMMENETDWVPLIKEELFEVSKNVAYGIIEVNFKAEFVVTGNVNLTLGLDFNYTTAKRYSATLFVLGLRGTSSTVPLKGDGNYQFTFYVMGTLGLKAGINLELKAGVGSVDLNSIGLTVEPGAYVNLWGFFYSQLKQLNGVKSARSLGAMYVEIGIYLESAIGVQLGDGMLSASVPVYENKWPLYTGGAEKNVFDFAYPQDDKLGITLAGKASSLNLPTKLVTMSLFDLKTGDISEEMYLEHGKFSIDPAKFDVQLDNPNFSYNKERRVIRVVDTSVPVSTGNLVITWKDSPLTFNAAPLKRTIPLTWFARVGDYTLQLDPQNGEMTEVIAAAYNAPLRVTTPIKPGYTFDGWYTEASGGQKMTIPSQMPAEDRNLYAHWIVNTNTPYTVEHYLIDPNTGTASSPAYTETLTGTTDTEIRMTADRFNDQGYRNSTVSGVYIKGDGSTVARLYYTPANRTMSFNLGYTGPQIFKVTEQFGKNIAARIPLIPTRLGYTFAGWTPEVPRTMPTSDTTYTAKWIAREDISYQVVHLHQNISSNTYTVADTESYRGTTGTEVDLMTIQPKSYENFTVDYSNPGTVLKSKIAGDGTTTLKVFYKRSNYKMTINYNGAGMETSEVDVPYGATTSLRLGNPIREGYTFAGWLPAPPQAMPNHNVEVTAQWKPNSYTVSFNVNGALQEVADQTLGYGDKVIEPAAPTREDYVFGGWYRDSTLKNAYNFATAVVTDNMTLYAKWNEFSYKVSFDSSGGTAVPDQTVKKGAVASIPTDPTRAGYEFAGWYRDTELTNAYDFTTAVVTGDITLYAKWNEISYTVSFDSSGGTSVPDQTVRKGALAVAPENPTQEGYVFDGWYRDHALTSAYNFMTAIVTDDITLYAKWIMKQQDSLTVTFDSNGGTPVAGQTVQKGSIVGIPTSPTRAGYSFEAWYSDSALTNAYNFSTRVDTGELTLYAKWYRHSYSVTFNRNGGTTVPGQTVLGGDMAIEPVGFTREGHTFAGWYSDSALTNAYNFTDPVVRNISLYAKWTRNSYTVSFDNNGGGQINSVKVNHGSTIDIPGNPGREGYVFAGWYIDPALTEAYNFKTTYVNNDFTLYAKWTVNYTVSFETNGGSAVANQSIVHGETATVPNSNKDSYALEGWYIDADLTEVYDFKTPVTNHITLYAKWITGSYWITFDSNGGSSVGGERVPTGGKISKPSGVYYAPRLEGYVLAGWYSDSSLTNPYDFDTPVTADMTLYAKWVPSPWEAIGSPTGEYSPRYAIDSKGNIFVTYQQGSFVIVKKLENGGWIEIGSSGDSNVTMGSPDIAIDSNDTIYIAYSLKDGNYVDYYTVVRKFDGFNWDTIGSPTNGLVNKKNPKISLDGANNPYVVYTSAGDESRLQGVVKYDGANWVSVSGGVDLSKGAYYQPDITFDKNNTPYLFFQNSEKAVLKYEDGAWKDIIIDKSSGGVGAGSSSVAFGLNNELYFAYSGNNVIGLAQYTGPDGEPVAISHSLQTSSRGLGIPMVVDSNGTLYIAYNDLANGNRLTVMKYDGSWHPVGEAAISGDMPDYLQLIIDSQDNIYVMYQEISNQGEVKTFVKKYEPSLDLVSP</sequence>
<dbReference type="InterPro" id="IPR001119">
    <property type="entry name" value="SLH_dom"/>
</dbReference>
<name>A0A1B2DIM7_9BACL</name>
<dbReference type="InterPro" id="IPR051465">
    <property type="entry name" value="Cell_Envelope_Struct_Comp"/>
</dbReference>
<dbReference type="InterPro" id="IPR013378">
    <property type="entry name" value="InlB-like_B-rpt"/>
</dbReference>
<feature type="compositionally biased region" description="Gly residues" evidence="2">
    <location>
        <begin position="259"/>
        <end position="273"/>
    </location>
</feature>
<dbReference type="Pfam" id="PF00395">
    <property type="entry name" value="SLH"/>
    <property type="match status" value="3"/>
</dbReference>
<evidence type="ECO:0000259" key="3">
    <source>
        <dbReference type="PROSITE" id="PS51272"/>
    </source>
</evidence>
<protein>
    <recommendedName>
        <fullName evidence="3">SLH domain-containing protein</fullName>
    </recommendedName>
</protein>
<dbReference type="GO" id="GO:0030313">
    <property type="term" value="C:cell envelope"/>
    <property type="evidence" value="ECO:0007669"/>
    <property type="project" value="UniProtKB-SubCell"/>
</dbReference>
<dbReference type="PROSITE" id="PS51272">
    <property type="entry name" value="SLH"/>
    <property type="match status" value="3"/>
</dbReference>
<dbReference type="Gene3D" id="2.60.40.4270">
    <property type="entry name" value="Listeria-Bacteroides repeat domain"/>
    <property type="match status" value="11"/>
</dbReference>
<dbReference type="PANTHER" id="PTHR43308:SF5">
    <property type="entry name" value="S-LAYER PROTEIN _ PEPTIDOGLYCAN ENDO-BETA-N-ACETYLGLUCOSAMINIDASE"/>
    <property type="match status" value="1"/>
</dbReference>
<evidence type="ECO:0000256" key="2">
    <source>
        <dbReference type="SAM" id="MobiDB-lite"/>
    </source>
</evidence>
<feature type="domain" description="SLH" evidence="3">
    <location>
        <begin position="175"/>
        <end position="238"/>
    </location>
</feature>
<gene>
    <name evidence="4" type="ORF">BBD42_14520</name>
</gene>
<accession>A0A1B2DIM7</accession>
<dbReference type="InterPro" id="IPR042229">
    <property type="entry name" value="Listeria/Bacterioides_rpt_sf"/>
</dbReference>
<feature type="domain" description="SLH" evidence="3">
    <location>
        <begin position="108"/>
        <end position="171"/>
    </location>
</feature>
<evidence type="ECO:0000256" key="1">
    <source>
        <dbReference type="ARBA" id="ARBA00004196"/>
    </source>
</evidence>
<dbReference type="Pfam" id="PF09479">
    <property type="entry name" value="Flg_new"/>
    <property type="match status" value="11"/>
</dbReference>
<dbReference type="RefSeq" id="WP_099518741.1">
    <property type="nucleotide sequence ID" value="NZ_CP016808.1"/>
</dbReference>
<proteinExistence type="predicted"/>
<comment type="subcellular location">
    <subcellularLocation>
        <location evidence="1">Cell envelope</location>
    </subcellularLocation>
</comment>
<dbReference type="NCBIfam" id="TIGR02543">
    <property type="entry name" value="List_Bact_rpt"/>
    <property type="match status" value="8"/>
</dbReference>